<organism evidence="2 3">
    <name type="scientific">Jatropha curcas</name>
    <name type="common">Barbados nut</name>
    <dbReference type="NCBI Taxonomy" id="180498"/>
    <lineage>
        <taxon>Eukaryota</taxon>
        <taxon>Viridiplantae</taxon>
        <taxon>Streptophyta</taxon>
        <taxon>Embryophyta</taxon>
        <taxon>Tracheophyta</taxon>
        <taxon>Spermatophyta</taxon>
        <taxon>Magnoliopsida</taxon>
        <taxon>eudicotyledons</taxon>
        <taxon>Gunneridae</taxon>
        <taxon>Pentapetalae</taxon>
        <taxon>rosids</taxon>
        <taxon>fabids</taxon>
        <taxon>Malpighiales</taxon>
        <taxon>Euphorbiaceae</taxon>
        <taxon>Crotonoideae</taxon>
        <taxon>Jatropheae</taxon>
        <taxon>Jatropha</taxon>
    </lineage>
</organism>
<name>A0A067JM65_JATCU</name>
<keyword evidence="3" id="KW-1185">Reference proteome</keyword>
<proteinExistence type="predicted"/>
<dbReference type="Proteomes" id="UP000027138">
    <property type="component" value="Unassembled WGS sequence"/>
</dbReference>
<accession>A0A067JM65</accession>
<sequence>MRGEMRCAIWNVFRGEPLGRLQQINGFNTSTDPIFEMDRQQQHDKRVMRVSDSKAPDTTVIISKLESERDLGASFSFILERTGQPTQGMLETRLVSPYQMSPLGYTHVSVTDYSEVCQLYEAVRLKLEVARLSDEHVSRVNMACLSSLKAKCNKNSGISNCMYSVSQLMRFYLMTLALIRAPTTICGQCIGLRLYVWPHRCSTSDTIEDWTTIFQISPLRVTDGLAPSGTYSESQCEYSNFETQKACFPRLQTVRLDRRLFWKFIGSIPIWYSKRPENYEDHGTGPGIFFGGLELPKNPLEWKQNRKEHGSPLQGEPTLKGGPAGPSRVGTPARTRWAGPPIRACKSSPGAPF</sequence>
<evidence type="ECO:0000256" key="1">
    <source>
        <dbReference type="SAM" id="MobiDB-lite"/>
    </source>
</evidence>
<protein>
    <submittedName>
        <fullName evidence="2">Uncharacterized protein</fullName>
    </submittedName>
</protein>
<evidence type="ECO:0000313" key="2">
    <source>
        <dbReference type="EMBL" id="KDP20584.1"/>
    </source>
</evidence>
<dbReference type="AlphaFoldDB" id="A0A067JM65"/>
<feature type="region of interest" description="Disordered" evidence="1">
    <location>
        <begin position="305"/>
        <end position="353"/>
    </location>
</feature>
<dbReference type="EMBL" id="KK915754">
    <property type="protein sequence ID" value="KDP20584.1"/>
    <property type="molecule type" value="Genomic_DNA"/>
</dbReference>
<gene>
    <name evidence="2" type="ORF">JCGZ_04211</name>
</gene>
<reference evidence="2 3" key="1">
    <citation type="journal article" date="2014" name="PLoS ONE">
        <title>Global Analysis of Gene Expression Profiles in Physic Nut (Jatropha curcas L.) Seedlings Exposed to Salt Stress.</title>
        <authorList>
            <person name="Zhang L."/>
            <person name="Zhang C."/>
            <person name="Wu P."/>
            <person name="Chen Y."/>
            <person name="Li M."/>
            <person name="Jiang H."/>
            <person name="Wu G."/>
        </authorList>
    </citation>
    <scope>NUCLEOTIDE SEQUENCE [LARGE SCALE GENOMIC DNA]</scope>
    <source>
        <strain evidence="3">cv. GZQX0401</strain>
        <tissue evidence="2">Young leaves</tissue>
    </source>
</reference>
<evidence type="ECO:0000313" key="3">
    <source>
        <dbReference type="Proteomes" id="UP000027138"/>
    </source>
</evidence>